<name>A0A078AT75_STYLE</name>
<dbReference type="OrthoDB" id="321854at2759"/>
<proteinExistence type="predicted"/>
<evidence type="ECO:0000256" key="1">
    <source>
        <dbReference type="SAM" id="MobiDB-lite"/>
    </source>
</evidence>
<feature type="region of interest" description="Disordered" evidence="1">
    <location>
        <begin position="1"/>
        <end position="27"/>
    </location>
</feature>
<reference evidence="2 3" key="1">
    <citation type="submission" date="2014-06" db="EMBL/GenBank/DDBJ databases">
        <authorList>
            <person name="Swart Estienne"/>
        </authorList>
    </citation>
    <scope>NUCLEOTIDE SEQUENCE [LARGE SCALE GENOMIC DNA]</scope>
    <source>
        <strain evidence="2 3">130c</strain>
    </source>
</reference>
<evidence type="ECO:0000313" key="2">
    <source>
        <dbReference type="EMBL" id="CDW85660.1"/>
    </source>
</evidence>
<feature type="compositionally biased region" description="Polar residues" evidence="1">
    <location>
        <begin position="1"/>
        <end position="10"/>
    </location>
</feature>
<keyword evidence="3" id="KW-1185">Reference proteome</keyword>
<dbReference type="Proteomes" id="UP000039865">
    <property type="component" value="Unassembled WGS sequence"/>
</dbReference>
<gene>
    <name evidence="2" type="primary">Contig3170.g3390</name>
    <name evidence="2" type="ORF">STYLEM_14744</name>
</gene>
<accession>A0A078AT75</accession>
<protein>
    <submittedName>
        <fullName evidence="2">Uncharacterized protein</fullName>
    </submittedName>
</protein>
<dbReference type="EMBL" id="CCKQ01013938">
    <property type="protein sequence ID" value="CDW85660.1"/>
    <property type="molecule type" value="Genomic_DNA"/>
</dbReference>
<dbReference type="AlphaFoldDB" id="A0A078AT75"/>
<organism evidence="2 3">
    <name type="scientific">Stylonychia lemnae</name>
    <name type="common">Ciliate</name>
    <dbReference type="NCBI Taxonomy" id="5949"/>
    <lineage>
        <taxon>Eukaryota</taxon>
        <taxon>Sar</taxon>
        <taxon>Alveolata</taxon>
        <taxon>Ciliophora</taxon>
        <taxon>Intramacronucleata</taxon>
        <taxon>Spirotrichea</taxon>
        <taxon>Stichotrichia</taxon>
        <taxon>Sporadotrichida</taxon>
        <taxon>Oxytrichidae</taxon>
        <taxon>Stylonychinae</taxon>
        <taxon>Stylonychia</taxon>
    </lineage>
</organism>
<dbReference type="InParanoid" id="A0A078AT75"/>
<sequence length="362" mass="41356">MDLTKASSYNESKEKSGSPPGKFIPNRKYDSKIQFNSTVSQNQLKGIQFTNSLNGFISSEHQSANTLRNSVSPISFAKDERFKPMKTGGMQAPFYDHRDTFQRKQSPYKKGWGFGYSQRKTFHEAEMKSSIPSPQNYHKPETSPFFPRKLREKCYFGLSYQSVKNCDIDNRSIIEHISFEKVGPLSYIPDETKVKRNAYAFSLSGRFPHITEVYKAKEPRPGPQDYKINEKFVKTTRHQDVLAGGYSPKDYFKANKNPGPGDYENPTSIADLTRKRSEKLSSNFASRTGQSFYSHLPSGAVSPRECAFSPPNAGEPFSHFGSLRGYRRPTERQLEEIWNKNQRAISSKRSMINTVEKSIQKQ</sequence>
<evidence type="ECO:0000313" key="3">
    <source>
        <dbReference type="Proteomes" id="UP000039865"/>
    </source>
</evidence>